<evidence type="ECO:0000256" key="3">
    <source>
        <dbReference type="ARBA" id="ARBA00022723"/>
    </source>
</evidence>
<name>W1PER6_AMBTC</name>
<keyword evidence="5" id="KW-0786">Thiamine pyrophosphate</keyword>
<evidence type="ECO:0000256" key="1">
    <source>
        <dbReference type="ARBA" id="ARBA00001964"/>
    </source>
</evidence>
<evidence type="ECO:0000256" key="2">
    <source>
        <dbReference type="ARBA" id="ARBA00007812"/>
    </source>
</evidence>
<dbReference type="Proteomes" id="UP000017836">
    <property type="component" value="Unassembled WGS sequence"/>
</dbReference>
<sequence>MNSLGDECGLSDTSISTVLVESKPVYIPISHCLWTILLPTVSEEGVPFFLSLNETNQLGLEAIVAKFFTKVVKLAASWAKIRVTKQVKQMPANMSSGKGHISSYQPHFLRAHWEAMSITSHSEVVTAIDTSSGPIFIAHNFSDCSLDLKTEKDLAGSKRIAIGVVSRRHLVLLLLLIDQHN</sequence>
<dbReference type="eggNOG" id="KOG1184">
    <property type="taxonomic scope" value="Eukaryota"/>
</dbReference>
<keyword evidence="3" id="KW-0479">Metal-binding</keyword>
<keyword evidence="7" id="KW-1185">Reference proteome</keyword>
<dbReference type="OMA" id="VFMSISY"/>
<evidence type="ECO:0000313" key="6">
    <source>
        <dbReference type="EMBL" id="ERN06169.1"/>
    </source>
</evidence>
<protein>
    <submittedName>
        <fullName evidence="6">Uncharacterized protein</fullName>
    </submittedName>
</protein>
<organism evidence="6 7">
    <name type="scientific">Amborella trichopoda</name>
    <dbReference type="NCBI Taxonomy" id="13333"/>
    <lineage>
        <taxon>Eukaryota</taxon>
        <taxon>Viridiplantae</taxon>
        <taxon>Streptophyta</taxon>
        <taxon>Embryophyta</taxon>
        <taxon>Tracheophyta</taxon>
        <taxon>Spermatophyta</taxon>
        <taxon>Magnoliopsida</taxon>
        <taxon>Amborellales</taxon>
        <taxon>Amborellaceae</taxon>
        <taxon>Amborella</taxon>
    </lineage>
</organism>
<dbReference type="GO" id="GO:0016831">
    <property type="term" value="F:carboxy-lyase activity"/>
    <property type="evidence" value="ECO:0007669"/>
    <property type="project" value="InterPro"/>
</dbReference>
<keyword evidence="4" id="KW-0460">Magnesium</keyword>
<evidence type="ECO:0000256" key="4">
    <source>
        <dbReference type="ARBA" id="ARBA00022842"/>
    </source>
</evidence>
<dbReference type="EMBL" id="KI393908">
    <property type="protein sequence ID" value="ERN06169.1"/>
    <property type="molecule type" value="Genomic_DNA"/>
</dbReference>
<evidence type="ECO:0000313" key="7">
    <source>
        <dbReference type="Proteomes" id="UP000017836"/>
    </source>
</evidence>
<dbReference type="PANTHER" id="PTHR43452:SF1">
    <property type="entry name" value="PYRUVATE DECARBOXYLASE C186.09-RELATED"/>
    <property type="match status" value="1"/>
</dbReference>
<reference evidence="7" key="1">
    <citation type="journal article" date="2013" name="Science">
        <title>The Amborella genome and the evolution of flowering plants.</title>
        <authorList>
            <consortium name="Amborella Genome Project"/>
        </authorList>
    </citation>
    <scope>NUCLEOTIDE SEQUENCE [LARGE SCALE GENOMIC DNA]</scope>
</reference>
<accession>W1PER6</accession>
<dbReference type="PANTHER" id="PTHR43452">
    <property type="entry name" value="PYRUVATE DECARBOXYLASE"/>
    <property type="match status" value="1"/>
</dbReference>
<proteinExistence type="inferred from homology"/>
<dbReference type="STRING" id="13333.W1PER6"/>
<dbReference type="InterPro" id="IPR012110">
    <property type="entry name" value="PDC/IPDC-like"/>
</dbReference>
<gene>
    <name evidence="6" type="ORF">AMTR_s00016p00121780</name>
</gene>
<dbReference type="Gramene" id="ERN06169">
    <property type="protein sequence ID" value="ERN06169"/>
    <property type="gene ID" value="AMTR_s00016p00121780"/>
</dbReference>
<comment type="cofactor">
    <cofactor evidence="1">
        <name>thiamine diphosphate</name>
        <dbReference type="ChEBI" id="CHEBI:58937"/>
    </cofactor>
</comment>
<comment type="similarity">
    <text evidence="2">Belongs to the TPP enzyme family.</text>
</comment>
<dbReference type="HOGENOM" id="CLU_1490963_0_0_1"/>
<dbReference type="GO" id="GO:0046872">
    <property type="term" value="F:metal ion binding"/>
    <property type="evidence" value="ECO:0007669"/>
    <property type="project" value="UniProtKB-KW"/>
</dbReference>
<evidence type="ECO:0000256" key="5">
    <source>
        <dbReference type="ARBA" id="ARBA00023052"/>
    </source>
</evidence>
<dbReference type="AlphaFoldDB" id="W1PER6"/>